<sequence length="290" mass="32272">MEANVSAERRNGVGSQSGTCAGRAHQPHRQAASEKKPSLAVCAMDKKAQSKPMRNLLSRLGKDYDVHVFGDRVILDDDVNDWPVCDLLIAFFSSGFPLHKAVEYVNLRQPYSVNDLELQEVLLDRRCVLTILDAIGVPTPRRLVVHRGVPPAVSGAVVDRVRTQLGCDLLRGPFVDSEVYQPDEDTLIANGQKLSKNFVEKPCDSECHDINIYFAKSNGGGVRRLFRKVANESSRYDPETPTIRDDGPYIYEELMDVDNAEDVKVYTIGPEYAYAETRKYVGTFTTSASS</sequence>
<dbReference type="Proteomes" id="UP000673691">
    <property type="component" value="Unassembled WGS sequence"/>
</dbReference>
<dbReference type="GO" id="GO:0033857">
    <property type="term" value="F:5-diphosphoinositol pentakisphosphate 1-kinase activity"/>
    <property type="evidence" value="ECO:0007669"/>
    <property type="project" value="TreeGrafter"/>
</dbReference>
<comment type="catalytic activity">
    <reaction evidence="1">
        <text>5-diphospho-1D-myo-inositol 1,2,3,4,6-pentakisphosphate + ATP + H(+) = 1,5-bis(diphospho)-1D-myo-inositol 2,3,4,6-tetrakisphosphate + ADP</text>
        <dbReference type="Rhea" id="RHEA:10276"/>
        <dbReference type="ChEBI" id="CHEBI:15378"/>
        <dbReference type="ChEBI" id="CHEBI:30616"/>
        <dbReference type="ChEBI" id="CHEBI:58628"/>
        <dbReference type="ChEBI" id="CHEBI:77983"/>
        <dbReference type="ChEBI" id="CHEBI:456216"/>
        <dbReference type="EC" id="2.7.4.24"/>
    </reaction>
    <physiologicalReaction direction="left-to-right" evidence="1">
        <dbReference type="Rhea" id="RHEA:10277"/>
    </physiologicalReaction>
</comment>
<accession>A0A8H8DJU2</accession>
<dbReference type="InterPro" id="IPR037446">
    <property type="entry name" value="His_Pase_VIP1"/>
</dbReference>
<dbReference type="GO" id="GO:0006020">
    <property type="term" value="P:inositol metabolic process"/>
    <property type="evidence" value="ECO:0007669"/>
    <property type="project" value="TreeGrafter"/>
</dbReference>
<comment type="caution">
    <text evidence="5">The sequence shown here is derived from an EMBL/GenBank/DDBJ whole genome shotgun (WGS) entry which is preliminary data.</text>
</comment>
<dbReference type="PANTHER" id="PTHR12750:SF9">
    <property type="entry name" value="INOSITOL HEXAKISPHOSPHATE AND DIPHOSPHOINOSITOL-PENTAKISPHOSPHATE KINASE"/>
    <property type="match status" value="1"/>
</dbReference>
<dbReference type="GO" id="GO:0032958">
    <property type="term" value="P:inositol phosphate biosynthetic process"/>
    <property type="evidence" value="ECO:0007669"/>
    <property type="project" value="TreeGrafter"/>
</dbReference>
<dbReference type="AlphaFoldDB" id="A0A8H8DJU2"/>
<feature type="domain" description="VIP1 N-terminal" evidence="4">
    <location>
        <begin position="39"/>
        <end position="124"/>
    </location>
</feature>
<comment type="catalytic activity">
    <reaction evidence="2">
        <text>1D-myo-inositol hexakisphosphate + ATP = 1-diphospho-1D-myo-inositol 2,3,4,5,6-pentakisphosphate + ADP</text>
        <dbReference type="Rhea" id="RHEA:37459"/>
        <dbReference type="ChEBI" id="CHEBI:30616"/>
        <dbReference type="ChEBI" id="CHEBI:58130"/>
        <dbReference type="ChEBI" id="CHEBI:74946"/>
        <dbReference type="ChEBI" id="CHEBI:456216"/>
        <dbReference type="EC" id="2.7.4.24"/>
    </reaction>
    <physiologicalReaction direction="left-to-right" evidence="2">
        <dbReference type="Rhea" id="RHEA:37460"/>
    </physiologicalReaction>
</comment>
<dbReference type="EMBL" id="JAEFCI010005190">
    <property type="protein sequence ID" value="KAG5460462.1"/>
    <property type="molecule type" value="Genomic_DNA"/>
</dbReference>
<proteinExistence type="predicted"/>
<evidence type="ECO:0000256" key="3">
    <source>
        <dbReference type="SAM" id="MobiDB-lite"/>
    </source>
</evidence>
<name>A0A8H8DJU2_9FUNG</name>
<dbReference type="GO" id="GO:0000828">
    <property type="term" value="F:inositol hexakisphosphate kinase activity"/>
    <property type="evidence" value="ECO:0007669"/>
    <property type="project" value="TreeGrafter"/>
</dbReference>
<dbReference type="OrthoDB" id="18042at2759"/>
<evidence type="ECO:0000313" key="6">
    <source>
        <dbReference type="Proteomes" id="UP000673691"/>
    </source>
</evidence>
<evidence type="ECO:0000313" key="5">
    <source>
        <dbReference type="EMBL" id="KAG5460462.1"/>
    </source>
</evidence>
<evidence type="ECO:0000259" key="4">
    <source>
        <dbReference type="Pfam" id="PF18086"/>
    </source>
</evidence>
<evidence type="ECO:0000256" key="1">
    <source>
        <dbReference type="ARBA" id="ARBA00033696"/>
    </source>
</evidence>
<feature type="region of interest" description="Disordered" evidence="3">
    <location>
        <begin position="1"/>
        <end position="37"/>
    </location>
</feature>
<dbReference type="InterPro" id="IPR040557">
    <property type="entry name" value="VIP1_N"/>
</dbReference>
<dbReference type="Gene3D" id="3.30.470.20">
    <property type="entry name" value="ATP-grasp fold, B domain"/>
    <property type="match status" value="1"/>
</dbReference>
<organism evidence="5 6">
    <name type="scientific">Olpidium bornovanus</name>
    <dbReference type="NCBI Taxonomy" id="278681"/>
    <lineage>
        <taxon>Eukaryota</taxon>
        <taxon>Fungi</taxon>
        <taxon>Fungi incertae sedis</taxon>
        <taxon>Olpidiomycota</taxon>
        <taxon>Olpidiomycotina</taxon>
        <taxon>Olpidiomycetes</taxon>
        <taxon>Olpidiales</taxon>
        <taxon>Olpidiaceae</taxon>
        <taxon>Olpidium</taxon>
    </lineage>
</organism>
<reference evidence="5 6" key="1">
    <citation type="journal article" name="Sci. Rep.">
        <title>Genome-scale phylogenetic analyses confirm Olpidium as the closest living zoosporic fungus to the non-flagellated, terrestrial fungi.</title>
        <authorList>
            <person name="Chang Y."/>
            <person name="Rochon D."/>
            <person name="Sekimoto S."/>
            <person name="Wang Y."/>
            <person name="Chovatia M."/>
            <person name="Sandor L."/>
            <person name="Salamov A."/>
            <person name="Grigoriev I.V."/>
            <person name="Stajich J.E."/>
            <person name="Spatafora J.W."/>
        </authorList>
    </citation>
    <scope>NUCLEOTIDE SEQUENCE [LARGE SCALE GENOMIC DNA]</scope>
    <source>
        <strain evidence="5">S191</strain>
    </source>
</reference>
<keyword evidence="6" id="KW-1185">Reference proteome</keyword>
<dbReference type="Pfam" id="PF18086">
    <property type="entry name" value="PPIP5K2_N"/>
    <property type="match status" value="1"/>
</dbReference>
<dbReference type="PANTHER" id="PTHR12750">
    <property type="entry name" value="DIPHOSPHOINOSITOL PENTAKISPHOSPHATE KINASE"/>
    <property type="match status" value="1"/>
</dbReference>
<protein>
    <recommendedName>
        <fullName evidence="4">VIP1 N-terminal domain-containing protein</fullName>
    </recommendedName>
</protein>
<evidence type="ECO:0000256" key="2">
    <source>
        <dbReference type="ARBA" id="ARBA00034629"/>
    </source>
</evidence>
<gene>
    <name evidence="5" type="ORF">BJ554DRAFT_7488</name>
</gene>
<dbReference type="GO" id="GO:0005829">
    <property type="term" value="C:cytosol"/>
    <property type="evidence" value="ECO:0007669"/>
    <property type="project" value="TreeGrafter"/>
</dbReference>